<reference evidence="9 10" key="1">
    <citation type="submission" date="2018-09" db="EMBL/GenBank/DDBJ databases">
        <title>Characterization of the phylogenetic diversity of five novel species belonging to the genus Bifidobacterium.</title>
        <authorList>
            <person name="Lugli G.A."/>
            <person name="Duranti S."/>
            <person name="Milani C."/>
        </authorList>
    </citation>
    <scope>NUCLEOTIDE SEQUENCE [LARGE SCALE GENOMIC DNA]</scope>
    <source>
        <strain evidence="9 10">2036B</strain>
    </source>
</reference>
<feature type="transmembrane region" description="Helical" evidence="7">
    <location>
        <begin position="170"/>
        <end position="191"/>
    </location>
</feature>
<keyword evidence="6 7" id="KW-0472">Membrane</keyword>
<feature type="transmembrane region" description="Helical" evidence="7">
    <location>
        <begin position="132"/>
        <end position="158"/>
    </location>
</feature>
<keyword evidence="4 7" id="KW-0812">Transmembrane</keyword>
<comment type="similarity">
    <text evidence="2">Belongs to the DedA family.</text>
</comment>
<evidence type="ECO:0000256" key="1">
    <source>
        <dbReference type="ARBA" id="ARBA00004651"/>
    </source>
</evidence>
<dbReference type="Pfam" id="PF09335">
    <property type="entry name" value="VTT_dom"/>
    <property type="match status" value="1"/>
</dbReference>
<dbReference type="InterPro" id="IPR032816">
    <property type="entry name" value="VTT_dom"/>
</dbReference>
<dbReference type="AlphaFoldDB" id="A0A430FPI4"/>
<evidence type="ECO:0000256" key="5">
    <source>
        <dbReference type="ARBA" id="ARBA00022989"/>
    </source>
</evidence>
<keyword evidence="3" id="KW-1003">Cell membrane</keyword>
<name>A0A430FPI4_9BIFI</name>
<organism evidence="9 10">
    <name type="scientific">Bifidobacterium dolichotidis</name>
    <dbReference type="NCBI Taxonomy" id="2306976"/>
    <lineage>
        <taxon>Bacteria</taxon>
        <taxon>Bacillati</taxon>
        <taxon>Actinomycetota</taxon>
        <taxon>Actinomycetes</taxon>
        <taxon>Bifidobacteriales</taxon>
        <taxon>Bifidobacteriaceae</taxon>
        <taxon>Bifidobacterium</taxon>
    </lineage>
</organism>
<proteinExistence type="inferred from homology"/>
<feature type="transmembrane region" description="Helical" evidence="7">
    <location>
        <begin position="46"/>
        <end position="70"/>
    </location>
</feature>
<comment type="subcellular location">
    <subcellularLocation>
        <location evidence="1">Cell membrane</location>
        <topology evidence="1">Multi-pass membrane protein</topology>
    </subcellularLocation>
</comment>
<evidence type="ECO:0000256" key="6">
    <source>
        <dbReference type="ARBA" id="ARBA00023136"/>
    </source>
</evidence>
<protein>
    <submittedName>
        <fullName evidence="9">SNARE associated Golgi protein</fullName>
    </submittedName>
</protein>
<evidence type="ECO:0000256" key="3">
    <source>
        <dbReference type="ARBA" id="ARBA00022475"/>
    </source>
</evidence>
<evidence type="ECO:0000256" key="4">
    <source>
        <dbReference type="ARBA" id="ARBA00022692"/>
    </source>
</evidence>
<dbReference type="PANTHER" id="PTHR42709">
    <property type="entry name" value="ALKALINE PHOSPHATASE LIKE PROTEIN"/>
    <property type="match status" value="1"/>
</dbReference>
<evidence type="ECO:0000313" key="9">
    <source>
        <dbReference type="EMBL" id="RSX54750.1"/>
    </source>
</evidence>
<evidence type="ECO:0000256" key="2">
    <source>
        <dbReference type="ARBA" id="ARBA00010792"/>
    </source>
</evidence>
<dbReference type="EMBL" id="QXGM01000002">
    <property type="protein sequence ID" value="RSX54750.1"/>
    <property type="molecule type" value="Genomic_DNA"/>
</dbReference>
<evidence type="ECO:0000256" key="7">
    <source>
        <dbReference type="SAM" id="Phobius"/>
    </source>
</evidence>
<dbReference type="Proteomes" id="UP000287609">
    <property type="component" value="Unassembled WGS sequence"/>
</dbReference>
<evidence type="ECO:0000259" key="8">
    <source>
        <dbReference type="Pfam" id="PF09335"/>
    </source>
</evidence>
<keyword evidence="5 7" id="KW-1133">Transmembrane helix</keyword>
<dbReference type="GO" id="GO:0005886">
    <property type="term" value="C:plasma membrane"/>
    <property type="evidence" value="ECO:0007669"/>
    <property type="project" value="UniProtKB-SubCell"/>
</dbReference>
<feature type="domain" description="VTT" evidence="8">
    <location>
        <begin position="28"/>
        <end position="155"/>
    </location>
</feature>
<keyword evidence="10" id="KW-1185">Reference proteome</keyword>
<gene>
    <name evidence="9" type="ORF">D2E26_0804</name>
</gene>
<sequence length="214" mass="23732">MWLVSMMEHVGAVGVALAIMFESVFPPIPSEIVLPLAGFTAAHGELSLVAAIIWASIGSLVGAWVLYGIARWFGIHRILKVADRMPGVARDDVHKADRWFSKYGKWSVMIGRLIPVVRSLISIPAGFNRMNFITFSVFTFIGSAVWNTILVGAGYFLGDEWCSILGVLNVFEDVIIAVFAIVLIIAVTRWIRRMVIARKMNESDDDTKTSEIMD</sequence>
<dbReference type="InterPro" id="IPR051311">
    <property type="entry name" value="DedA_domain"/>
</dbReference>
<dbReference type="PANTHER" id="PTHR42709:SF6">
    <property type="entry name" value="UNDECAPRENYL PHOSPHATE TRANSPORTER A"/>
    <property type="match status" value="1"/>
</dbReference>
<accession>A0A430FPI4</accession>
<evidence type="ECO:0000313" key="10">
    <source>
        <dbReference type="Proteomes" id="UP000287609"/>
    </source>
</evidence>
<comment type="caution">
    <text evidence="9">The sequence shown here is derived from an EMBL/GenBank/DDBJ whole genome shotgun (WGS) entry which is preliminary data.</text>
</comment>